<dbReference type="Pfam" id="PF01871">
    <property type="entry name" value="AMMECR1"/>
    <property type="match status" value="1"/>
</dbReference>
<keyword evidence="4" id="KW-1185">Reference proteome</keyword>
<reference evidence="3 4" key="1">
    <citation type="submission" date="2019-04" db="EMBL/GenBank/DDBJ databases">
        <title>Comparative genomics and transcriptomics to analyze fruiting body development in filamentous ascomycetes.</title>
        <authorList>
            <consortium name="DOE Joint Genome Institute"/>
            <person name="Lutkenhaus R."/>
            <person name="Traeger S."/>
            <person name="Breuer J."/>
            <person name="Kuo A."/>
            <person name="Lipzen A."/>
            <person name="Pangilinan J."/>
            <person name="Dilworth D."/>
            <person name="Sandor L."/>
            <person name="Poggeler S."/>
            <person name="Barry K."/>
            <person name="Grigoriev I.V."/>
            <person name="Nowrousian M."/>
        </authorList>
    </citation>
    <scope>NUCLEOTIDE SEQUENCE [LARGE SCALE GENOMIC DNA]</scope>
    <source>
        <strain evidence="3 4">CBS 389.68</strain>
    </source>
</reference>
<dbReference type="InParanoid" id="A0A4S2MUK6"/>
<dbReference type="InterPro" id="IPR027485">
    <property type="entry name" value="AMMECR1_N"/>
</dbReference>
<dbReference type="InterPro" id="IPR002733">
    <property type="entry name" value="AMMECR1_domain"/>
</dbReference>
<feature type="region of interest" description="Disordered" evidence="1">
    <location>
        <begin position="53"/>
        <end position="96"/>
    </location>
</feature>
<organism evidence="3 4">
    <name type="scientific">Ascodesmis nigricans</name>
    <dbReference type="NCBI Taxonomy" id="341454"/>
    <lineage>
        <taxon>Eukaryota</taxon>
        <taxon>Fungi</taxon>
        <taxon>Dikarya</taxon>
        <taxon>Ascomycota</taxon>
        <taxon>Pezizomycotina</taxon>
        <taxon>Pezizomycetes</taxon>
        <taxon>Pezizales</taxon>
        <taxon>Ascodesmidaceae</taxon>
        <taxon>Ascodesmis</taxon>
    </lineage>
</organism>
<protein>
    <recommendedName>
        <fullName evidence="2">AMMECR1 domain-containing protein</fullName>
    </recommendedName>
</protein>
<dbReference type="NCBIfam" id="TIGR00296">
    <property type="entry name" value="TIGR00296 family protein"/>
    <property type="match status" value="1"/>
</dbReference>
<evidence type="ECO:0000259" key="2">
    <source>
        <dbReference type="PROSITE" id="PS51112"/>
    </source>
</evidence>
<gene>
    <name evidence="3" type="ORF">EX30DRAFT_359250</name>
</gene>
<dbReference type="InterPro" id="IPR023473">
    <property type="entry name" value="AMMECR1"/>
</dbReference>
<sequence>MTTASPVHCHYCIDVLVSKLYNREPFDFSELQKLYTKHQLFIKEYKVQTNGTASTTTTPVNGFSAPNGTTTSLTNGDPAPNGTYASATSSPQPKSPLFVTWKARSKSGRMDLRGCIGTFEPKQLDAGLREYALTAGLHDSRFDPISPKELSRLECGVTLLHDFEPAADPMDWELGKHGLQIDFVYHHRRMGATYLPDVPVEQGWTKEETLTSLMRKAGWTGRSSEWTKVPLRVTRYQGSKATASWGEYKELVDGDWLYSVVDDEDDEELDRQEVLQNGYA</sequence>
<dbReference type="Gene3D" id="3.30.700.20">
    <property type="entry name" value="Hypothetical protein ph0010, domain 1"/>
    <property type="match status" value="1"/>
</dbReference>
<dbReference type="EMBL" id="ML220126">
    <property type="protein sequence ID" value="TGZ80248.1"/>
    <property type="molecule type" value="Genomic_DNA"/>
</dbReference>
<feature type="compositionally biased region" description="Polar residues" evidence="1">
    <location>
        <begin position="83"/>
        <end position="92"/>
    </location>
</feature>
<dbReference type="FunCoup" id="A0A4S2MUK6">
    <property type="interactions" value="1071"/>
</dbReference>
<dbReference type="PANTHER" id="PTHR13016:SF0">
    <property type="entry name" value="AMME SYNDROME CANDIDATE GENE 1 PROTEIN"/>
    <property type="match status" value="1"/>
</dbReference>
<dbReference type="STRING" id="341454.A0A4S2MUK6"/>
<dbReference type="InterPro" id="IPR036071">
    <property type="entry name" value="AMMECR1_dom_sf"/>
</dbReference>
<evidence type="ECO:0000313" key="3">
    <source>
        <dbReference type="EMBL" id="TGZ80248.1"/>
    </source>
</evidence>
<dbReference type="PROSITE" id="PS51112">
    <property type="entry name" value="AMMECR1"/>
    <property type="match status" value="1"/>
</dbReference>
<dbReference type="SUPFAM" id="SSF143447">
    <property type="entry name" value="AMMECR1-like"/>
    <property type="match status" value="1"/>
</dbReference>
<dbReference type="OrthoDB" id="24630at2759"/>
<feature type="compositionally biased region" description="Polar residues" evidence="1">
    <location>
        <begin position="53"/>
        <end position="75"/>
    </location>
</feature>
<dbReference type="Proteomes" id="UP000298138">
    <property type="component" value="Unassembled WGS sequence"/>
</dbReference>
<feature type="domain" description="AMMECR1" evidence="2">
    <location>
        <begin position="52"/>
        <end position="252"/>
    </location>
</feature>
<accession>A0A4S2MUK6</accession>
<dbReference type="AlphaFoldDB" id="A0A4S2MUK6"/>
<dbReference type="PANTHER" id="PTHR13016">
    <property type="entry name" value="AMMECR1 HOMOLOG"/>
    <property type="match status" value="1"/>
</dbReference>
<evidence type="ECO:0000313" key="4">
    <source>
        <dbReference type="Proteomes" id="UP000298138"/>
    </source>
</evidence>
<proteinExistence type="predicted"/>
<name>A0A4S2MUK6_9PEZI</name>
<evidence type="ECO:0000256" key="1">
    <source>
        <dbReference type="SAM" id="MobiDB-lite"/>
    </source>
</evidence>